<dbReference type="HOGENOM" id="CLU_2071521_0_0_6"/>
<organism evidence="2 3">
    <name type="scientific">Shewanella piezotolerans (strain WP3 / JCM 13877)</name>
    <dbReference type="NCBI Taxonomy" id="225849"/>
    <lineage>
        <taxon>Bacteria</taxon>
        <taxon>Pseudomonadati</taxon>
        <taxon>Pseudomonadota</taxon>
        <taxon>Gammaproteobacteria</taxon>
        <taxon>Alteromonadales</taxon>
        <taxon>Shewanellaceae</taxon>
        <taxon>Shewanella</taxon>
    </lineage>
</organism>
<evidence type="ECO:0000313" key="3">
    <source>
        <dbReference type="Proteomes" id="UP000000753"/>
    </source>
</evidence>
<dbReference type="STRING" id="225849.swp_4283"/>
<dbReference type="KEGG" id="swp:swp_4283"/>
<dbReference type="OrthoDB" id="6305308at2"/>
<dbReference type="AlphaFoldDB" id="B8CU78"/>
<evidence type="ECO:0000313" key="2">
    <source>
        <dbReference type="EMBL" id="ACJ30934.1"/>
    </source>
</evidence>
<sequence length="118" mass="12744">MIATQSMPYSHENLVDELTKKQNIQLAATSTAKQRTLVQLGAASNRFYSHALIGGNSTMLIAIIGLLLCILVGYSYADSFSLWAQVASHIGLILFATAVKIGYVMRCIGLDGMGHLQL</sequence>
<keyword evidence="3" id="KW-1185">Reference proteome</keyword>
<dbReference type="eggNOG" id="ENOG5033CQU">
    <property type="taxonomic scope" value="Bacteria"/>
</dbReference>
<dbReference type="Proteomes" id="UP000000753">
    <property type="component" value="Chromosome"/>
</dbReference>
<gene>
    <name evidence="2" type="ordered locus">swp_4283</name>
</gene>
<protein>
    <submittedName>
        <fullName evidence="2">Membrane protein, putative</fullName>
    </submittedName>
</protein>
<reference evidence="2 3" key="1">
    <citation type="journal article" date="2008" name="PLoS ONE">
        <title>Environmental adaptation: genomic analysis of the piezotolerant and psychrotolerant deep-sea iron reducing bacterium Shewanella piezotolerans WP3.</title>
        <authorList>
            <person name="Wang F."/>
            <person name="Wang J."/>
            <person name="Jian H."/>
            <person name="Zhang B."/>
            <person name="Li S."/>
            <person name="Wang F."/>
            <person name="Zeng X."/>
            <person name="Gao L."/>
            <person name="Bartlett D.H."/>
            <person name="Yu J."/>
            <person name="Hu S."/>
            <person name="Xiao X."/>
        </authorList>
    </citation>
    <scope>NUCLEOTIDE SEQUENCE [LARGE SCALE GENOMIC DNA]</scope>
    <source>
        <strain evidence="3">WP3 / JCM 13877</strain>
    </source>
</reference>
<keyword evidence="1" id="KW-0472">Membrane</keyword>
<name>B8CU78_SHEPW</name>
<evidence type="ECO:0000256" key="1">
    <source>
        <dbReference type="SAM" id="Phobius"/>
    </source>
</evidence>
<proteinExistence type="predicted"/>
<feature type="transmembrane region" description="Helical" evidence="1">
    <location>
        <begin position="82"/>
        <end position="103"/>
    </location>
</feature>
<feature type="transmembrane region" description="Helical" evidence="1">
    <location>
        <begin position="53"/>
        <end position="76"/>
    </location>
</feature>
<dbReference type="EMBL" id="CP000472">
    <property type="protein sequence ID" value="ACJ30934.1"/>
    <property type="molecule type" value="Genomic_DNA"/>
</dbReference>
<keyword evidence="1" id="KW-0812">Transmembrane</keyword>
<keyword evidence="1" id="KW-1133">Transmembrane helix</keyword>
<dbReference type="RefSeq" id="WP_020914271.1">
    <property type="nucleotide sequence ID" value="NC_011566.1"/>
</dbReference>
<accession>B8CU78</accession>